<dbReference type="GO" id="GO:0016987">
    <property type="term" value="F:sigma factor activity"/>
    <property type="evidence" value="ECO:0007669"/>
    <property type="project" value="UniProtKB-KW"/>
</dbReference>
<dbReference type="InterPro" id="IPR013325">
    <property type="entry name" value="RNA_pol_sigma_r2"/>
</dbReference>
<evidence type="ECO:0000259" key="6">
    <source>
        <dbReference type="Pfam" id="PF04542"/>
    </source>
</evidence>
<organism evidence="8 9">
    <name type="scientific">Virgibacillus salarius</name>
    <dbReference type="NCBI Taxonomy" id="447199"/>
    <lineage>
        <taxon>Bacteria</taxon>
        <taxon>Bacillati</taxon>
        <taxon>Bacillota</taxon>
        <taxon>Bacilli</taxon>
        <taxon>Bacillales</taxon>
        <taxon>Bacillaceae</taxon>
        <taxon>Virgibacillus</taxon>
    </lineage>
</organism>
<proteinExistence type="inferred from homology"/>
<evidence type="ECO:0000256" key="2">
    <source>
        <dbReference type="ARBA" id="ARBA00023015"/>
    </source>
</evidence>
<evidence type="ECO:0000256" key="5">
    <source>
        <dbReference type="ARBA" id="ARBA00023163"/>
    </source>
</evidence>
<evidence type="ECO:0000256" key="4">
    <source>
        <dbReference type="ARBA" id="ARBA00023125"/>
    </source>
</evidence>
<dbReference type="Pfam" id="PF08281">
    <property type="entry name" value="Sigma70_r4_2"/>
    <property type="match status" value="1"/>
</dbReference>
<evidence type="ECO:0000256" key="1">
    <source>
        <dbReference type="ARBA" id="ARBA00010641"/>
    </source>
</evidence>
<dbReference type="Gene3D" id="1.10.1740.10">
    <property type="match status" value="1"/>
</dbReference>
<dbReference type="Pfam" id="PF04542">
    <property type="entry name" value="Sigma70_r2"/>
    <property type="match status" value="1"/>
</dbReference>
<name>A0A941DU31_9BACI</name>
<dbReference type="InterPro" id="IPR013249">
    <property type="entry name" value="RNA_pol_sigma70_r4_t2"/>
</dbReference>
<dbReference type="NCBIfam" id="TIGR02937">
    <property type="entry name" value="sigma70-ECF"/>
    <property type="match status" value="1"/>
</dbReference>
<dbReference type="SUPFAM" id="SSF88946">
    <property type="entry name" value="Sigma2 domain of RNA polymerase sigma factors"/>
    <property type="match status" value="1"/>
</dbReference>
<evidence type="ECO:0000256" key="3">
    <source>
        <dbReference type="ARBA" id="ARBA00023082"/>
    </source>
</evidence>
<keyword evidence="3" id="KW-0731">Sigma factor</keyword>
<dbReference type="GO" id="GO:0003677">
    <property type="term" value="F:DNA binding"/>
    <property type="evidence" value="ECO:0007669"/>
    <property type="project" value="UniProtKB-KW"/>
</dbReference>
<dbReference type="AlphaFoldDB" id="A0A941DU31"/>
<comment type="caution">
    <text evidence="8">The sequence shown here is derived from an EMBL/GenBank/DDBJ whole genome shotgun (WGS) entry which is preliminary data.</text>
</comment>
<comment type="similarity">
    <text evidence="1">Belongs to the sigma-70 factor family. ECF subfamily.</text>
</comment>
<dbReference type="InterPro" id="IPR007627">
    <property type="entry name" value="RNA_pol_sigma70_r2"/>
</dbReference>
<protein>
    <submittedName>
        <fullName evidence="8">Sigma-70 family RNA polymerase sigma factor</fullName>
    </submittedName>
</protein>
<evidence type="ECO:0000313" key="8">
    <source>
        <dbReference type="EMBL" id="MBR7797244.1"/>
    </source>
</evidence>
<keyword evidence="4" id="KW-0238">DNA-binding</keyword>
<keyword evidence="2" id="KW-0805">Transcription regulation</keyword>
<keyword evidence="9" id="KW-1185">Reference proteome</keyword>
<dbReference type="Proteomes" id="UP000675284">
    <property type="component" value="Unassembled WGS sequence"/>
</dbReference>
<dbReference type="SUPFAM" id="SSF88659">
    <property type="entry name" value="Sigma3 and sigma4 domains of RNA polymerase sigma factors"/>
    <property type="match status" value="1"/>
</dbReference>
<reference evidence="8" key="1">
    <citation type="submission" date="2021-04" db="EMBL/GenBank/DDBJ databases">
        <title>Isolation and polyphasic classification of algal microorganism.</title>
        <authorList>
            <person name="Wang S."/>
        </authorList>
    </citation>
    <scope>NUCLEOTIDE SEQUENCE</scope>
    <source>
        <strain evidence="8">720a</strain>
    </source>
</reference>
<feature type="domain" description="RNA polymerase sigma factor 70 region 4 type 2" evidence="7">
    <location>
        <begin position="101"/>
        <end position="153"/>
    </location>
</feature>
<dbReference type="PANTHER" id="PTHR43133">
    <property type="entry name" value="RNA POLYMERASE ECF-TYPE SIGMA FACTO"/>
    <property type="match status" value="1"/>
</dbReference>
<dbReference type="InterPro" id="IPR039425">
    <property type="entry name" value="RNA_pol_sigma-70-like"/>
</dbReference>
<keyword evidence="5" id="KW-0804">Transcription</keyword>
<feature type="domain" description="RNA polymerase sigma-70 region 2" evidence="6">
    <location>
        <begin position="6"/>
        <end position="72"/>
    </location>
</feature>
<dbReference type="InterPro" id="IPR036388">
    <property type="entry name" value="WH-like_DNA-bd_sf"/>
</dbReference>
<dbReference type="EMBL" id="JAGSOT010000047">
    <property type="protein sequence ID" value="MBR7797244.1"/>
    <property type="molecule type" value="Genomic_DNA"/>
</dbReference>
<sequence>MDIQDLYKLYILDVYRYLFSLCKDKELAEDLTHDTFMKAYIALDRSPPKSFKAWLFKIAYHLFIDYMRHSKRIVYQEPEFFSKIAHDQSTELDFLKHLHIRELYRKLDQLKPLQRDAILLCDIQGYSYKEAATILSVKENTLKSHIFRGRGRLRQLYKKGE</sequence>
<evidence type="ECO:0000313" key="9">
    <source>
        <dbReference type="Proteomes" id="UP000675284"/>
    </source>
</evidence>
<dbReference type="PANTHER" id="PTHR43133:SF8">
    <property type="entry name" value="RNA POLYMERASE SIGMA FACTOR HI_1459-RELATED"/>
    <property type="match status" value="1"/>
</dbReference>
<dbReference type="InterPro" id="IPR013324">
    <property type="entry name" value="RNA_pol_sigma_r3/r4-like"/>
</dbReference>
<dbReference type="RefSeq" id="WP_026679926.1">
    <property type="nucleotide sequence ID" value="NZ_BAAACY010000008.1"/>
</dbReference>
<evidence type="ECO:0000259" key="7">
    <source>
        <dbReference type="Pfam" id="PF08281"/>
    </source>
</evidence>
<dbReference type="Gene3D" id="1.10.10.10">
    <property type="entry name" value="Winged helix-like DNA-binding domain superfamily/Winged helix DNA-binding domain"/>
    <property type="match status" value="1"/>
</dbReference>
<gene>
    <name evidence="8" type="ORF">KCX74_14505</name>
</gene>
<dbReference type="GO" id="GO:0006352">
    <property type="term" value="P:DNA-templated transcription initiation"/>
    <property type="evidence" value="ECO:0007669"/>
    <property type="project" value="InterPro"/>
</dbReference>
<accession>A0A941DU31</accession>
<dbReference type="InterPro" id="IPR014284">
    <property type="entry name" value="RNA_pol_sigma-70_dom"/>
</dbReference>